<accession>A0A420DTY1</accession>
<evidence type="ECO:0000313" key="2">
    <source>
        <dbReference type="Proteomes" id="UP000284407"/>
    </source>
</evidence>
<organism evidence="1 2">
    <name type="scientific">Sulfitobacter guttiformis</name>
    <dbReference type="NCBI Taxonomy" id="74349"/>
    <lineage>
        <taxon>Bacteria</taxon>
        <taxon>Pseudomonadati</taxon>
        <taxon>Pseudomonadota</taxon>
        <taxon>Alphaproteobacteria</taxon>
        <taxon>Rhodobacterales</taxon>
        <taxon>Roseobacteraceae</taxon>
        <taxon>Sulfitobacter</taxon>
    </lineage>
</organism>
<reference evidence="1 2" key="1">
    <citation type="submission" date="2018-09" db="EMBL/GenBank/DDBJ databases">
        <title>Genomic Encyclopedia of Archaeal and Bacterial Type Strains, Phase II (KMG-II): from individual species to whole genera.</title>
        <authorList>
            <person name="Goeker M."/>
        </authorList>
    </citation>
    <scope>NUCLEOTIDE SEQUENCE [LARGE SCALE GENOMIC DNA]</scope>
    <source>
        <strain evidence="1 2">DSM 11458</strain>
    </source>
</reference>
<evidence type="ECO:0000313" key="1">
    <source>
        <dbReference type="EMBL" id="RKE97633.1"/>
    </source>
</evidence>
<name>A0A420DTY1_9RHOB</name>
<comment type="caution">
    <text evidence="1">The sequence shown here is derived from an EMBL/GenBank/DDBJ whole genome shotgun (WGS) entry which is preliminary data.</text>
</comment>
<dbReference type="EMBL" id="RAQK01000001">
    <property type="protein sequence ID" value="RKE97633.1"/>
    <property type="molecule type" value="Genomic_DNA"/>
</dbReference>
<gene>
    <name evidence="1" type="ORF">C8N30_2250</name>
</gene>
<proteinExistence type="predicted"/>
<dbReference type="Proteomes" id="UP000284407">
    <property type="component" value="Unassembled WGS sequence"/>
</dbReference>
<keyword evidence="2" id="KW-1185">Reference proteome</keyword>
<protein>
    <submittedName>
        <fullName evidence="1">Uncharacterized protein</fullName>
    </submittedName>
</protein>
<dbReference type="RefSeq" id="WP_170151168.1">
    <property type="nucleotide sequence ID" value="NZ_RAQK01000001.1"/>
</dbReference>
<dbReference type="AlphaFoldDB" id="A0A420DTY1"/>
<sequence>MTRAPASIFHPELEDLTENERAWVGFLRLITEDTDPAPTLARVQALRCVFSDSHSSG</sequence>